<dbReference type="SUPFAM" id="SSF51556">
    <property type="entry name" value="Metallo-dependent hydrolases"/>
    <property type="match status" value="1"/>
</dbReference>
<gene>
    <name evidence="7" type="primary">nagA</name>
    <name evidence="7" type="ORF">QA636_14025</name>
</gene>
<evidence type="ECO:0000256" key="5">
    <source>
        <dbReference type="PIRNR" id="PIRNR038994"/>
    </source>
</evidence>
<name>A0ABY8JQE1_9BRAD</name>
<dbReference type="InterPro" id="IPR006680">
    <property type="entry name" value="Amidohydro-rel"/>
</dbReference>
<evidence type="ECO:0000256" key="1">
    <source>
        <dbReference type="ARBA" id="ARBA00010716"/>
    </source>
</evidence>
<feature type="domain" description="Amidohydrolase-related" evidence="6">
    <location>
        <begin position="63"/>
        <end position="386"/>
    </location>
</feature>
<dbReference type="EMBL" id="CP121646">
    <property type="protein sequence ID" value="WFU66555.1"/>
    <property type="molecule type" value="Genomic_DNA"/>
</dbReference>
<sequence length="400" mass="41927">MIAILGSALMGQAGSSVVFSIAAQHIFDGADMRGPGLVRISQGRIEGITEEARASIHLPRDAILAPGFVDVQVNGGGGVLLNDQPTEAGVRRIVEAHRKAGTTGCLPTLITDRSEVIERLAVAAQACLEIPGVLGFHLEGPALNRSRKGIHPEAEIRVPDRRDLAAIKSFGHRGRSMVTLAPECVPASMIDELIGAGLRIAAGHSDATAAEIGQAVDRGVSGVTHLFNAMSQLNAREPGLVGAALGDDRLFAGIICDGIHVDRVGLRVALRCKGRDRLMLVTDAMPLAGTSDRQFLLQGREITLHDNRLTDRDGTLAGAHLTMIEAVRNAVALIGISLVDALIMASRTPAAFLGLGSELGRIAPGYRADLVAFNPNFEVIGTWIGGVGSMGEANKASERG</sequence>
<evidence type="ECO:0000256" key="3">
    <source>
        <dbReference type="ARBA" id="ARBA00022801"/>
    </source>
</evidence>
<dbReference type="InterPro" id="IPR011059">
    <property type="entry name" value="Metal-dep_hydrolase_composite"/>
</dbReference>
<keyword evidence="8" id="KW-1185">Reference proteome</keyword>
<dbReference type="Gene3D" id="3.20.20.140">
    <property type="entry name" value="Metal-dependent hydrolases"/>
    <property type="match status" value="1"/>
</dbReference>
<organism evidence="7 8">
    <name type="scientific">Bradyrhizobium brasilense</name>
    <dbReference type="NCBI Taxonomy" id="1419277"/>
    <lineage>
        <taxon>Bacteria</taxon>
        <taxon>Pseudomonadati</taxon>
        <taxon>Pseudomonadota</taxon>
        <taxon>Alphaproteobacteria</taxon>
        <taxon>Hyphomicrobiales</taxon>
        <taxon>Nitrobacteraceae</taxon>
        <taxon>Bradyrhizobium</taxon>
    </lineage>
</organism>
<evidence type="ECO:0000313" key="7">
    <source>
        <dbReference type="EMBL" id="WFU66555.1"/>
    </source>
</evidence>
<keyword evidence="2" id="KW-0479">Metal-binding</keyword>
<evidence type="ECO:0000259" key="6">
    <source>
        <dbReference type="Pfam" id="PF01979"/>
    </source>
</evidence>
<dbReference type="Pfam" id="PF01979">
    <property type="entry name" value="Amidohydro_1"/>
    <property type="match status" value="1"/>
</dbReference>
<dbReference type="Proteomes" id="UP001221546">
    <property type="component" value="Chromosome"/>
</dbReference>
<evidence type="ECO:0000256" key="2">
    <source>
        <dbReference type="ARBA" id="ARBA00022723"/>
    </source>
</evidence>
<evidence type="ECO:0000313" key="8">
    <source>
        <dbReference type="Proteomes" id="UP001221546"/>
    </source>
</evidence>
<dbReference type="Gene3D" id="2.30.40.10">
    <property type="entry name" value="Urease, subunit C, domain 1"/>
    <property type="match status" value="1"/>
</dbReference>
<dbReference type="InterPro" id="IPR003764">
    <property type="entry name" value="GlcNAc_6-P_deAcase"/>
</dbReference>
<reference evidence="7 8" key="1">
    <citation type="submission" date="2023-04" db="EMBL/GenBank/DDBJ databases">
        <title>Australian commercial rhizobial inoculants.</title>
        <authorList>
            <person name="Kohlmeier M.G."/>
            <person name="O'Hara G.W."/>
            <person name="Colombi E."/>
            <person name="Ramsay J.P."/>
            <person name="Terpolilli J."/>
        </authorList>
    </citation>
    <scope>NUCLEOTIDE SEQUENCE [LARGE SCALE GENOMIC DNA]</scope>
    <source>
        <strain evidence="7 8">CB627</strain>
    </source>
</reference>
<dbReference type="GO" id="GO:0008448">
    <property type="term" value="F:N-acetylglucosamine-6-phosphate deacetylase activity"/>
    <property type="evidence" value="ECO:0007669"/>
    <property type="project" value="UniProtKB-EC"/>
</dbReference>
<accession>A0ABY8JQE1</accession>
<keyword evidence="3 5" id="KW-0378">Hydrolase</keyword>
<dbReference type="PIRSF" id="PIRSF038994">
    <property type="entry name" value="NagA"/>
    <property type="match status" value="1"/>
</dbReference>
<proteinExistence type="inferred from homology"/>
<dbReference type="CDD" id="cd00854">
    <property type="entry name" value="NagA"/>
    <property type="match status" value="1"/>
</dbReference>
<dbReference type="SUPFAM" id="SSF51338">
    <property type="entry name" value="Composite domain of metallo-dependent hydrolases"/>
    <property type="match status" value="1"/>
</dbReference>
<evidence type="ECO:0000256" key="4">
    <source>
        <dbReference type="ARBA" id="ARBA00023277"/>
    </source>
</evidence>
<dbReference type="NCBIfam" id="TIGR00221">
    <property type="entry name" value="nagA"/>
    <property type="match status" value="1"/>
</dbReference>
<dbReference type="PANTHER" id="PTHR11113">
    <property type="entry name" value="N-ACETYLGLUCOSAMINE-6-PHOSPHATE DEACETYLASE"/>
    <property type="match status" value="1"/>
</dbReference>
<dbReference type="PANTHER" id="PTHR11113:SF14">
    <property type="entry name" value="N-ACETYLGLUCOSAMINE-6-PHOSPHATE DEACETYLASE"/>
    <property type="match status" value="1"/>
</dbReference>
<dbReference type="EC" id="3.5.1.25" evidence="7"/>
<dbReference type="InterPro" id="IPR032466">
    <property type="entry name" value="Metal_Hydrolase"/>
</dbReference>
<keyword evidence="4 5" id="KW-0119">Carbohydrate metabolism</keyword>
<protein>
    <submittedName>
        <fullName evidence="7">N-acetylglucosamine-6-phosphate deacetylase</fullName>
        <ecNumber evidence="7">3.5.1.25</ecNumber>
    </submittedName>
</protein>
<comment type="similarity">
    <text evidence="1 5">Belongs to the metallo-dependent hydrolases superfamily. NagA family.</text>
</comment>